<feature type="domain" description="3-hydroxyacyl-CoA dehydrogenase NAD binding" evidence="15">
    <location>
        <begin position="318"/>
        <end position="496"/>
    </location>
</feature>
<evidence type="ECO:0000256" key="1">
    <source>
        <dbReference type="ARBA" id="ARBA00005005"/>
    </source>
</evidence>
<evidence type="ECO:0000256" key="8">
    <source>
        <dbReference type="ARBA" id="ARBA00023027"/>
    </source>
</evidence>
<evidence type="ECO:0000256" key="6">
    <source>
        <dbReference type="ARBA" id="ARBA00022963"/>
    </source>
</evidence>
<gene>
    <name evidence="16" type="ORF">C0029_18665</name>
</gene>
<dbReference type="Pfam" id="PF00725">
    <property type="entry name" value="3HCDH"/>
    <property type="match status" value="2"/>
</dbReference>
<dbReference type="InterPro" id="IPR029045">
    <property type="entry name" value="ClpP/crotonase-like_dom_sf"/>
</dbReference>
<keyword evidence="11" id="KW-0456">Lyase</keyword>
<evidence type="ECO:0000256" key="13">
    <source>
        <dbReference type="ARBA" id="ARBA00049556"/>
    </source>
</evidence>
<dbReference type="InterPro" id="IPR006176">
    <property type="entry name" value="3-OHacyl-CoA_DH_NAD-bd"/>
</dbReference>
<dbReference type="GO" id="GO:0004300">
    <property type="term" value="F:enoyl-CoA hydratase activity"/>
    <property type="evidence" value="ECO:0007669"/>
    <property type="project" value="UniProtKB-EC"/>
</dbReference>
<feature type="domain" description="3-hydroxyacyl-CoA dehydrogenase C-terminal" evidence="14">
    <location>
        <begin position="498"/>
        <end position="593"/>
    </location>
</feature>
<accession>A0AAP8SLM1</accession>
<dbReference type="GO" id="GO:0008692">
    <property type="term" value="F:3-hydroxybutyryl-CoA epimerase activity"/>
    <property type="evidence" value="ECO:0007669"/>
    <property type="project" value="InterPro"/>
</dbReference>
<dbReference type="NCBIfam" id="NF008727">
    <property type="entry name" value="PRK11730.1"/>
    <property type="match status" value="1"/>
</dbReference>
<dbReference type="GO" id="GO:0004165">
    <property type="term" value="F:delta(3)-delta(2)-enoyl-CoA isomerase activity"/>
    <property type="evidence" value="ECO:0007669"/>
    <property type="project" value="InterPro"/>
</dbReference>
<dbReference type="InterPro" id="IPR008927">
    <property type="entry name" value="6-PGluconate_DH-like_C_sf"/>
</dbReference>
<evidence type="ECO:0000256" key="5">
    <source>
        <dbReference type="ARBA" id="ARBA00022832"/>
    </source>
</evidence>
<dbReference type="RefSeq" id="WP_084198637.1">
    <property type="nucleotide sequence ID" value="NZ_BMYL01000011.1"/>
</dbReference>
<evidence type="ECO:0000256" key="2">
    <source>
        <dbReference type="ARBA" id="ARBA00007005"/>
    </source>
</evidence>
<proteinExistence type="inferred from homology"/>
<dbReference type="InterPro" id="IPR001753">
    <property type="entry name" value="Enoyl-CoA_hydra/iso"/>
</dbReference>
<dbReference type="AlphaFoldDB" id="A0AAP8SLM1"/>
<comment type="caution">
    <text evidence="16">The sequence shown here is derived from an EMBL/GenBank/DDBJ whole genome shotgun (WGS) entry which is preliminary data.</text>
</comment>
<keyword evidence="8" id="KW-0520">NAD</keyword>
<comment type="catalytic activity">
    <reaction evidence="13">
        <text>a (3S)-3-hydroxyacyl-CoA + NAD(+) = a 3-oxoacyl-CoA + NADH + H(+)</text>
        <dbReference type="Rhea" id="RHEA:22432"/>
        <dbReference type="ChEBI" id="CHEBI:15378"/>
        <dbReference type="ChEBI" id="CHEBI:57318"/>
        <dbReference type="ChEBI" id="CHEBI:57540"/>
        <dbReference type="ChEBI" id="CHEBI:57945"/>
        <dbReference type="ChEBI" id="CHEBI:90726"/>
        <dbReference type="EC" id="1.1.1.35"/>
    </reaction>
</comment>
<evidence type="ECO:0000256" key="3">
    <source>
        <dbReference type="ARBA" id="ARBA00008750"/>
    </source>
</evidence>
<comment type="similarity">
    <text evidence="2">In the central section; belongs to the 3-hydroxyacyl-CoA dehydrogenase family.</text>
</comment>
<keyword evidence="17" id="KW-1185">Reference proteome</keyword>
<dbReference type="InterPro" id="IPR012799">
    <property type="entry name" value="FadB"/>
</dbReference>
<keyword evidence="12" id="KW-0511">Multifunctional enzyme</keyword>
<dbReference type="PANTHER" id="PTHR43612:SF3">
    <property type="entry name" value="TRIFUNCTIONAL ENZYME SUBUNIT ALPHA, MITOCHONDRIAL"/>
    <property type="match status" value="1"/>
</dbReference>
<keyword evidence="6" id="KW-0442">Lipid degradation</keyword>
<keyword evidence="10" id="KW-0413">Isomerase</keyword>
<keyword evidence="7" id="KW-0560">Oxidoreductase</keyword>
<sequence>MIYQSDQLTIKRLEGDIAELNFDLQGESVNKFDQATVASLTAGLDALEAESGIKGLLVTSGKPVFIVGADITEFVQLFGSSKEEIKPFTGINNANFNRLAALPYPSAVAINGFAMGGGLEICLACDFRIMSTAAKVGLPETKLGILPGWGGTVRLPRIIGVDEAVMWMATGADKRPDAALKAGAVDAVAAPEQLREVALTTLNNAIEGGLDYKGRRAQKHGPLPLNDIEAMMSFFTIKSMVGQQAGKNYPAPLKVVDVIEQARSMSLEDALDVEAEGFAELATTPVAAALVGVFLNDQLLGKVAKGWEKQADKKIENAAVLGAGIMGGGIAYQSALKGTPIKMKDINQDGLDLGLSEANKLLAKRVAKGRMTADTMGDILNSIDPTLTYAGFDGVDIVVEAVVENEKVKGIVLAETEKEIDKDAVLASNTSTISITRLAENLERPENFCGMHFFNPVHAMPLVEVIRGEKTSDNAIARTVAYANKMGKKAVVVNDCPGFLVNRVLFPYFGGFNALLRDGADFQAIDKVMERWGWPMGPAYLMDVVGIDTGVHAANVMAEGFPDRMQPDFKSATEVLFENDRYGQKNGKGMYEYVTDKRGKPKKVVNEEVYDLIAPVCGERAEFDKDDIIMRMMLPMAIEMARCVEEGIVGTPSEADLALLYGVGFPPFRGGIFRWMDTVGMQAIADASAKFAHLGKAYELTDNMKDMLANGKTYY</sequence>
<dbReference type="Gene3D" id="1.10.1040.50">
    <property type="match status" value="1"/>
</dbReference>
<evidence type="ECO:0000259" key="14">
    <source>
        <dbReference type="Pfam" id="PF00725"/>
    </source>
</evidence>
<dbReference type="SUPFAM" id="SSF51735">
    <property type="entry name" value="NAD(P)-binding Rossmann-fold domains"/>
    <property type="match status" value="1"/>
</dbReference>
<organism evidence="16 17">
    <name type="scientific">Halioglobus japonicus</name>
    <dbReference type="NCBI Taxonomy" id="930805"/>
    <lineage>
        <taxon>Bacteria</taxon>
        <taxon>Pseudomonadati</taxon>
        <taxon>Pseudomonadota</taxon>
        <taxon>Gammaproteobacteria</taxon>
        <taxon>Cellvibrionales</taxon>
        <taxon>Halieaceae</taxon>
        <taxon>Halioglobus</taxon>
    </lineage>
</organism>
<dbReference type="Gene3D" id="3.90.226.10">
    <property type="entry name" value="2-enoyl-CoA Hydratase, Chain A, domain 1"/>
    <property type="match status" value="1"/>
</dbReference>
<dbReference type="Pfam" id="PF00378">
    <property type="entry name" value="ECH_1"/>
    <property type="match status" value="1"/>
</dbReference>
<keyword evidence="9" id="KW-0443">Lipid metabolism</keyword>
<evidence type="ECO:0000256" key="9">
    <source>
        <dbReference type="ARBA" id="ARBA00023098"/>
    </source>
</evidence>
<evidence type="ECO:0000256" key="12">
    <source>
        <dbReference type="ARBA" id="ARBA00023268"/>
    </source>
</evidence>
<evidence type="ECO:0000256" key="7">
    <source>
        <dbReference type="ARBA" id="ARBA00023002"/>
    </source>
</evidence>
<comment type="similarity">
    <text evidence="3">In the N-terminal section; belongs to the enoyl-CoA hydratase/isomerase family.</text>
</comment>
<evidence type="ECO:0000313" key="16">
    <source>
        <dbReference type="EMBL" id="PLW84541.1"/>
    </source>
</evidence>
<dbReference type="InterPro" id="IPR050136">
    <property type="entry name" value="FA_oxidation_alpha_subunit"/>
</dbReference>
<dbReference type="SUPFAM" id="SSF48179">
    <property type="entry name" value="6-phosphogluconate dehydrogenase C-terminal domain-like"/>
    <property type="match status" value="2"/>
</dbReference>
<keyword evidence="5" id="KW-0276">Fatty acid metabolism</keyword>
<dbReference type="Gene3D" id="3.40.50.720">
    <property type="entry name" value="NAD(P)-binding Rossmann-like Domain"/>
    <property type="match status" value="1"/>
</dbReference>
<dbReference type="FunFam" id="3.40.50.720:FF:000009">
    <property type="entry name" value="Fatty oxidation complex, alpha subunit"/>
    <property type="match status" value="1"/>
</dbReference>
<dbReference type="EMBL" id="PKUR01000008">
    <property type="protein sequence ID" value="PLW84541.1"/>
    <property type="molecule type" value="Genomic_DNA"/>
</dbReference>
<dbReference type="InterPro" id="IPR006180">
    <property type="entry name" value="3-OHacyl-CoA_DH_CS"/>
</dbReference>
<dbReference type="KEGG" id="hja:BST95_06775"/>
<dbReference type="NCBIfam" id="TIGR02437">
    <property type="entry name" value="FadB"/>
    <property type="match status" value="1"/>
</dbReference>
<evidence type="ECO:0000259" key="15">
    <source>
        <dbReference type="Pfam" id="PF02737"/>
    </source>
</evidence>
<evidence type="ECO:0000256" key="10">
    <source>
        <dbReference type="ARBA" id="ARBA00023235"/>
    </source>
</evidence>
<dbReference type="Proteomes" id="UP000235162">
    <property type="component" value="Unassembled WGS sequence"/>
</dbReference>
<dbReference type="InterPro" id="IPR036291">
    <property type="entry name" value="NAD(P)-bd_dom_sf"/>
</dbReference>
<protein>
    <recommendedName>
        <fullName evidence="4">enoyl-CoA hydratase</fullName>
        <ecNumber evidence="4">4.2.1.17</ecNumber>
    </recommendedName>
</protein>
<evidence type="ECO:0000313" key="17">
    <source>
        <dbReference type="Proteomes" id="UP000235162"/>
    </source>
</evidence>
<dbReference type="CDD" id="cd06558">
    <property type="entry name" value="crotonase-like"/>
    <property type="match status" value="1"/>
</dbReference>
<feature type="domain" description="3-hydroxyacyl-CoA dehydrogenase C-terminal" evidence="14">
    <location>
        <begin position="629"/>
        <end position="711"/>
    </location>
</feature>
<dbReference type="EC" id="4.2.1.17" evidence="4"/>
<dbReference type="InterPro" id="IPR006108">
    <property type="entry name" value="3HC_DH_C"/>
</dbReference>
<dbReference type="GO" id="GO:0016509">
    <property type="term" value="F:long-chain (3S)-3-hydroxyacyl-CoA dehydrogenase (NAD+) activity"/>
    <property type="evidence" value="ECO:0007669"/>
    <property type="project" value="TreeGrafter"/>
</dbReference>
<name>A0AAP8SLM1_9GAMM</name>
<dbReference type="GO" id="GO:0070403">
    <property type="term" value="F:NAD+ binding"/>
    <property type="evidence" value="ECO:0007669"/>
    <property type="project" value="InterPro"/>
</dbReference>
<dbReference type="Pfam" id="PF02737">
    <property type="entry name" value="3HCDH_N"/>
    <property type="match status" value="1"/>
</dbReference>
<dbReference type="PANTHER" id="PTHR43612">
    <property type="entry name" value="TRIFUNCTIONAL ENZYME SUBUNIT ALPHA"/>
    <property type="match status" value="1"/>
</dbReference>
<comment type="pathway">
    <text evidence="1">Lipid metabolism; fatty acid beta-oxidation.</text>
</comment>
<dbReference type="SUPFAM" id="SSF52096">
    <property type="entry name" value="ClpP/crotonase"/>
    <property type="match status" value="1"/>
</dbReference>
<dbReference type="GO" id="GO:0036125">
    <property type="term" value="C:fatty acid beta-oxidation multienzyme complex"/>
    <property type="evidence" value="ECO:0007669"/>
    <property type="project" value="InterPro"/>
</dbReference>
<evidence type="ECO:0000256" key="4">
    <source>
        <dbReference type="ARBA" id="ARBA00012076"/>
    </source>
</evidence>
<dbReference type="PROSITE" id="PS00067">
    <property type="entry name" value="3HCDH"/>
    <property type="match status" value="1"/>
</dbReference>
<evidence type="ECO:0000256" key="11">
    <source>
        <dbReference type="ARBA" id="ARBA00023239"/>
    </source>
</evidence>
<reference evidence="16 17" key="1">
    <citation type="submission" date="2018-01" db="EMBL/GenBank/DDBJ databases">
        <title>The draft genome sequence of Halioglobus japonicus S1-36.</title>
        <authorList>
            <person name="Du Z.-J."/>
            <person name="Shi M.-J."/>
        </authorList>
    </citation>
    <scope>NUCLEOTIDE SEQUENCE [LARGE SCALE GENOMIC DNA]</scope>
    <source>
        <strain evidence="16 17">S1-36</strain>
    </source>
</reference>
<dbReference type="GO" id="GO:0006635">
    <property type="term" value="P:fatty acid beta-oxidation"/>
    <property type="evidence" value="ECO:0007669"/>
    <property type="project" value="TreeGrafter"/>
</dbReference>